<feature type="signal peptide" evidence="3">
    <location>
        <begin position="1"/>
        <end position="20"/>
    </location>
</feature>
<dbReference type="Proteomes" id="UP000492821">
    <property type="component" value="Unassembled WGS sequence"/>
</dbReference>
<dbReference type="WBParaSite" id="Pan_g12172.t1">
    <property type="protein sequence ID" value="Pan_g12172.t1"/>
    <property type="gene ID" value="Pan_g12172"/>
</dbReference>
<feature type="compositionally biased region" description="Basic and acidic residues" evidence="1">
    <location>
        <begin position="180"/>
        <end position="205"/>
    </location>
</feature>
<feature type="chain" id="PRO_5028971859" evidence="3">
    <location>
        <begin position="21"/>
        <end position="250"/>
    </location>
</feature>
<feature type="transmembrane region" description="Helical" evidence="2">
    <location>
        <begin position="55"/>
        <end position="82"/>
    </location>
</feature>
<keyword evidence="2" id="KW-0472">Membrane</keyword>
<feature type="compositionally biased region" description="Low complexity" evidence="1">
    <location>
        <begin position="140"/>
        <end position="150"/>
    </location>
</feature>
<reference evidence="4" key="1">
    <citation type="journal article" date="2013" name="Genetics">
        <title>The draft genome and transcriptome of Panagrellus redivivus are shaped by the harsh demands of a free-living lifestyle.</title>
        <authorList>
            <person name="Srinivasan J."/>
            <person name="Dillman A.R."/>
            <person name="Macchietto M.G."/>
            <person name="Heikkinen L."/>
            <person name="Lakso M."/>
            <person name="Fracchia K.M."/>
            <person name="Antoshechkin I."/>
            <person name="Mortazavi A."/>
            <person name="Wong G."/>
            <person name="Sternberg P.W."/>
        </authorList>
    </citation>
    <scope>NUCLEOTIDE SEQUENCE [LARGE SCALE GENOMIC DNA]</scope>
    <source>
        <strain evidence="4">MT8872</strain>
    </source>
</reference>
<proteinExistence type="predicted"/>
<evidence type="ECO:0000313" key="4">
    <source>
        <dbReference type="Proteomes" id="UP000492821"/>
    </source>
</evidence>
<dbReference type="AlphaFoldDB" id="A0A7E4ZQY7"/>
<keyword evidence="3" id="KW-0732">Signal</keyword>
<feature type="region of interest" description="Disordered" evidence="1">
    <location>
        <begin position="125"/>
        <end position="150"/>
    </location>
</feature>
<name>A0A7E4ZQY7_PANRE</name>
<protein>
    <submittedName>
        <fullName evidence="5">CX domain-containing protein</fullName>
    </submittedName>
</protein>
<accession>A0A7E4ZQY7</accession>
<keyword evidence="2" id="KW-1133">Transmembrane helix</keyword>
<reference evidence="5" key="2">
    <citation type="submission" date="2020-10" db="UniProtKB">
        <authorList>
            <consortium name="WormBaseParasite"/>
        </authorList>
    </citation>
    <scope>IDENTIFICATION</scope>
</reference>
<evidence type="ECO:0000256" key="3">
    <source>
        <dbReference type="SAM" id="SignalP"/>
    </source>
</evidence>
<sequence length="250" mass="27777">MLPRGGRLLILCGLIGFAVAEVLTEAHGGHLRAKRQYYDEGYAYGSYYGWQVGRIIGWVLGCILVLICLCLPCVCCIGIWFAGWFGLRRSRRNQTTVTTTAAGAPPAQPLSFINTIRRGFGQTARTVPTSSYSRPPLPMQPSSTTTTQIVTSSIPPAPIPAPRPPVVSMAAASPIPTTIVEERIIGRSDREDRDRDDRDDRDRDSVPPPSGGRVQRIVYTQAADRYYERRRGSDRDRAVSPGYYGRERRY</sequence>
<evidence type="ECO:0000313" key="5">
    <source>
        <dbReference type="WBParaSite" id="Pan_g12172.t1"/>
    </source>
</evidence>
<evidence type="ECO:0000256" key="2">
    <source>
        <dbReference type="SAM" id="Phobius"/>
    </source>
</evidence>
<feature type="region of interest" description="Disordered" evidence="1">
    <location>
        <begin position="178"/>
        <end position="250"/>
    </location>
</feature>
<feature type="compositionally biased region" description="Basic and acidic residues" evidence="1">
    <location>
        <begin position="225"/>
        <end position="238"/>
    </location>
</feature>
<keyword evidence="4" id="KW-1185">Reference proteome</keyword>
<organism evidence="4 5">
    <name type="scientific">Panagrellus redivivus</name>
    <name type="common">Microworm</name>
    <dbReference type="NCBI Taxonomy" id="6233"/>
    <lineage>
        <taxon>Eukaryota</taxon>
        <taxon>Metazoa</taxon>
        <taxon>Ecdysozoa</taxon>
        <taxon>Nematoda</taxon>
        <taxon>Chromadorea</taxon>
        <taxon>Rhabditida</taxon>
        <taxon>Tylenchina</taxon>
        <taxon>Panagrolaimomorpha</taxon>
        <taxon>Panagrolaimoidea</taxon>
        <taxon>Panagrolaimidae</taxon>
        <taxon>Panagrellus</taxon>
    </lineage>
</organism>
<evidence type="ECO:0000256" key="1">
    <source>
        <dbReference type="SAM" id="MobiDB-lite"/>
    </source>
</evidence>
<keyword evidence="2" id="KW-0812">Transmembrane</keyword>